<dbReference type="EMBL" id="JAPZDC010000003">
    <property type="protein sequence ID" value="MDN5063606.1"/>
    <property type="molecule type" value="Genomic_DNA"/>
</dbReference>
<feature type="chain" id="PRO_5043913929" description="Secreted protein" evidence="1">
    <location>
        <begin position="23"/>
        <end position="105"/>
    </location>
</feature>
<feature type="signal peptide" evidence="1">
    <location>
        <begin position="1"/>
        <end position="22"/>
    </location>
</feature>
<accession>A0AAW7PR01</accession>
<organism evidence="2 3">
    <name type="scientific">Aliarcobacter butzleri</name>
    <dbReference type="NCBI Taxonomy" id="28197"/>
    <lineage>
        <taxon>Bacteria</taxon>
        <taxon>Pseudomonadati</taxon>
        <taxon>Campylobacterota</taxon>
        <taxon>Epsilonproteobacteria</taxon>
        <taxon>Campylobacterales</taxon>
        <taxon>Arcobacteraceae</taxon>
        <taxon>Aliarcobacter</taxon>
    </lineage>
</organism>
<keyword evidence="1" id="KW-0732">Signal</keyword>
<protein>
    <recommendedName>
        <fullName evidence="4">Secreted protein</fullName>
    </recommendedName>
</protein>
<sequence>MIKIKKLLILGSFVFLPNIALAHSPFCMCEYDGEKITCEGGYSDGSSASGVKIKLMSDDGKVLEEKKLDKLSSVFFDKPKSDFYILFDGGTGHSIEVEMGDISGL</sequence>
<comment type="caution">
    <text evidence="2">The sequence shown here is derived from an EMBL/GenBank/DDBJ whole genome shotgun (WGS) entry which is preliminary data.</text>
</comment>
<proteinExistence type="predicted"/>
<reference evidence="2" key="1">
    <citation type="submission" date="2022-12" db="EMBL/GenBank/DDBJ databases">
        <authorList>
            <person name="Uljanovas D."/>
        </authorList>
    </citation>
    <scope>NUCLEOTIDE SEQUENCE</scope>
    <source>
        <strain evidence="2">RCM39</strain>
    </source>
</reference>
<evidence type="ECO:0000256" key="1">
    <source>
        <dbReference type="SAM" id="SignalP"/>
    </source>
</evidence>
<reference evidence="2" key="2">
    <citation type="journal article" date="2023" name="Microorganisms">
        <title>Genomic Characterization of Arcobacter butzleri Strains Isolated from Various Sources in Lithuania.</title>
        <authorList>
            <person name="Uljanovas D."/>
            <person name="Golz G."/>
            <person name="Fleischmann S."/>
            <person name="Kudirkiene E."/>
            <person name="Kasetiene N."/>
            <person name="Grineviciene A."/>
            <person name="Tamuleviciene E."/>
            <person name="Aksomaitiene J."/>
            <person name="Alter T."/>
            <person name="Malakauskas M."/>
        </authorList>
    </citation>
    <scope>NUCLEOTIDE SEQUENCE</scope>
    <source>
        <strain evidence="2">RCM39</strain>
    </source>
</reference>
<dbReference type="AlphaFoldDB" id="A0AAW7PR01"/>
<dbReference type="Proteomes" id="UP001171529">
    <property type="component" value="Unassembled WGS sequence"/>
</dbReference>
<dbReference type="RefSeq" id="WP_152059257.1">
    <property type="nucleotide sequence ID" value="NZ_CABVSS010000038.1"/>
</dbReference>
<evidence type="ECO:0000313" key="3">
    <source>
        <dbReference type="Proteomes" id="UP001171529"/>
    </source>
</evidence>
<name>A0AAW7PR01_9BACT</name>
<evidence type="ECO:0000313" key="2">
    <source>
        <dbReference type="EMBL" id="MDN5063606.1"/>
    </source>
</evidence>
<evidence type="ECO:0008006" key="4">
    <source>
        <dbReference type="Google" id="ProtNLM"/>
    </source>
</evidence>
<gene>
    <name evidence="2" type="ORF">O8C91_05280</name>
</gene>